<organism evidence="19 20">
    <name type="scientific">Mytilus coruscus</name>
    <name type="common">Sea mussel</name>
    <dbReference type="NCBI Taxonomy" id="42192"/>
    <lineage>
        <taxon>Eukaryota</taxon>
        <taxon>Metazoa</taxon>
        <taxon>Spiralia</taxon>
        <taxon>Lophotrochozoa</taxon>
        <taxon>Mollusca</taxon>
        <taxon>Bivalvia</taxon>
        <taxon>Autobranchia</taxon>
        <taxon>Pteriomorphia</taxon>
        <taxon>Mytilida</taxon>
        <taxon>Mytiloidea</taxon>
        <taxon>Mytilidae</taxon>
        <taxon>Mytilinae</taxon>
        <taxon>Mytilus</taxon>
    </lineage>
</organism>
<evidence type="ECO:0000256" key="12">
    <source>
        <dbReference type="ARBA" id="ARBA00022976"/>
    </source>
</evidence>
<protein>
    <recommendedName>
        <fullName evidence="4">RING-type E3 ubiquitin transferase</fullName>
        <ecNumber evidence="4">2.3.2.27</ecNumber>
    </recommendedName>
</protein>
<evidence type="ECO:0000313" key="19">
    <source>
        <dbReference type="EMBL" id="CAC5382188.1"/>
    </source>
</evidence>
<feature type="domain" description="MIB/HERC2" evidence="18">
    <location>
        <begin position="1"/>
        <end position="73"/>
    </location>
</feature>
<dbReference type="InterPro" id="IPR010606">
    <property type="entry name" value="Mib_Herc2"/>
</dbReference>
<dbReference type="PROSITE" id="PS50088">
    <property type="entry name" value="ANK_REPEAT"/>
    <property type="match status" value="2"/>
</dbReference>
<evidence type="ECO:0000259" key="17">
    <source>
        <dbReference type="PROSITE" id="PS50135"/>
    </source>
</evidence>
<dbReference type="OrthoDB" id="661148at2759"/>
<dbReference type="InterPro" id="IPR037252">
    <property type="entry name" value="Mib_Herc2_sf"/>
</dbReference>
<evidence type="ECO:0000256" key="3">
    <source>
        <dbReference type="ARBA" id="ARBA00004906"/>
    </source>
</evidence>
<feature type="domain" description="RING-type" evidence="16">
    <location>
        <begin position="1501"/>
        <end position="1539"/>
    </location>
</feature>
<name>A0A6J8BE22_MYTCO</name>
<evidence type="ECO:0000313" key="20">
    <source>
        <dbReference type="Proteomes" id="UP000507470"/>
    </source>
</evidence>
<sequence length="1552" mass="169533">MSQYSIMIKSGIRVIRGPDWDPSIHEDGGPGHLGTIIDVSRQDQTCTVQWDNGHLSNCKATSDQQDLRIVYTESTVTKGNSHFAYCNICNISRQNVSGLRFKCVTCKNYDLCMKCYMADEHDKTHSFVRINSRISKVIPILPRVKSKRTKLYGFGPGASVMLTPFATSSHIDDIGRIEEMIEEDGGTAKVAWPSREVTTVKTGKDGLVEIKLIEPHHVGHVYIDHIPAADLSQPPDSCINPGDKVCVDLNFDTLQGLQQDYGGWVDDMEKIMGETGKVVDVPRSTLCEVYFESVSRTYVLYIAALTKMSVPVVGDRVMVLADVGILIRRQRYLWKEAMRNLIGKTGTVDSIDVMGNLSISFSGNRKFDFSPSCVVKDDGDSVVPRDDSDDEGTIKITLEDEPSIYHEPDTEKKEMLAPFGVDEESVDSSDNSDNDEDGISSEEEHVPKVNTSMVIAPGLRVVRGRDWKWSDQDGGEGHLGTIQEISGMRKTSCPDKCAAVLWDNGYRNTYRIGFENSYDLRIYDNAGVAGNRHQGMKCTEVTCEEEEDDIMGYVWQCISNPEVTLCNNCYHADKGDVTEAFHRIEYPGHKGVKVPKRQMTQRQKLLGIDVGARVIRGANWRWANQDGGPGQQGEVIALVNFSLDTDRDAAEITWGNEHSNVYRLGYEGMVDLKCIKPGTAKYYYPYHLPELKMPEEPFHIPETEEEDIPEADGRLRPGDKVMIGVDPDVFQSIHKEMKLWKDKMMEMIGMTGRVEGVEGMIVAVNFDGERYKLHEMALNKVEVFSAGEFVKIMEDYGKVQKLQNGHGDWNDLTRKSLGKKGHVKSVNVDGDVKVKFGEVSLTFNPECLTKTEGPADFMTSSRSEPRPEPKSEPRQEPKPEPPPDNRNPSTDFKAAVEQDMEDDVLIHLNQEPTLEKKRELVSGQANFHPIYTACKNGSAGVLKALLKYAGSQALEEGDDGTKSTPLQIAVKKKHSDCVELLLSYNVNKDAVNDHRQSAVHLAVQNRDVATLRVLRKHKCDINKKDALGDSPVVDAIVRQQGDSTEMLDVILDWPGIDLNFENKNGFSPIHIAARKGDLGAVKNLLKKDRKLLNKEKSDGYTPLHLASCMYGPSPSCAISTGPGMYGPSPNRAISTGAGMYRPPLSRAISTGPGMYGPSSSRAISPGPGMYGPSSSRGISTGPGMYGPQSSRGISTGPGMYGPSSSLGISTGPGMYGPPSSCAITSGPGMYGPPSSCTISPGTGMYGPPSSHAISTGPGMYGPPSSHAISPGPGMYGPPASRAISTGPGMYRPPASRAISTGPGMYGPSSSCGISTGPGMYGPPSSCAISTGPGMYGPPSSCAISTGPGMYGPPSSRAISPGPGMYPGINIDARTRDKGQSALLIACFYGSRKTADILLSEKYNCQIDIRDSDGNNALHLCLSGPPQVMEITEIQRPNRRENDKQIKQQLDLAELLVNKGVSYTVKNNNGKLPQELPSEEKLKQEFTAIIVLRSSREKHQLCPLCEEEGNEVYAVFVVQPCGCSLCNGCFNPKFKRCPNCGKSIQSSTTLKRK</sequence>
<feature type="repeat" description="ANK" evidence="13">
    <location>
        <begin position="961"/>
        <end position="993"/>
    </location>
</feature>
<comment type="pathway">
    <text evidence="3">Protein modification; protein ubiquitination.</text>
</comment>
<feature type="region of interest" description="Disordered" evidence="15">
    <location>
        <begin position="1241"/>
        <end position="1302"/>
    </location>
</feature>
<dbReference type="Pfam" id="PF12796">
    <property type="entry name" value="Ank_2"/>
    <property type="match status" value="2"/>
</dbReference>
<dbReference type="EMBL" id="CACVKT020003176">
    <property type="protein sequence ID" value="CAC5382188.1"/>
    <property type="molecule type" value="Genomic_DNA"/>
</dbReference>
<dbReference type="GO" id="GO:0005737">
    <property type="term" value="C:cytoplasm"/>
    <property type="evidence" value="ECO:0007669"/>
    <property type="project" value="UniProtKB-SubCell"/>
</dbReference>
<dbReference type="Pfam" id="PF06701">
    <property type="entry name" value="MIB_HERC2"/>
    <property type="match status" value="3"/>
</dbReference>
<feature type="compositionally biased region" description="Acidic residues" evidence="15">
    <location>
        <begin position="421"/>
        <end position="441"/>
    </location>
</feature>
<accession>A0A6J8BE22</accession>
<dbReference type="InterPro" id="IPR036770">
    <property type="entry name" value="Ankyrin_rpt-contain_sf"/>
</dbReference>
<evidence type="ECO:0000256" key="6">
    <source>
        <dbReference type="ARBA" id="ARBA00022679"/>
    </source>
</evidence>
<evidence type="ECO:0000256" key="9">
    <source>
        <dbReference type="ARBA" id="ARBA00022771"/>
    </source>
</evidence>
<dbReference type="Proteomes" id="UP000507470">
    <property type="component" value="Unassembled WGS sequence"/>
</dbReference>
<keyword evidence="5" id="KW-0963">Cytoplasm</keyword>
<evidence type="ECO:0000256" key="8">
    <source>
        <dbReference type="ARBA" id="ARBA00022737"/>
    </source>
</evidence>
<feature type="domain" description="MIB/HERC2" evidence="18">
    <location>
        <begin position="446"/>
        <end position="526"/>
    </location>
</feature>
<dbReference type="PANTHER" id="PTHR24202:SF4">
    <property type="entry name" value="E3 UBIQUITIN-PROTEIN LIGASE MIB2-RELATED"/>
    <property type="match status" value="1"/>
</dbReference>
<proteinExistence type="predicted"/>
<dbReference type="SUPFAM" id="SSF57850">
    <property type="entry name" value="RING/U-box"/>
    <property type="match status" value="2"/>
</dbReference>
<dbReference type="Gene3D" id="1.25.40.20">
    <property type="entry name" value="Ankyrin repeat-containing domain"/>
    <property type="match status" value="2"/>
</dbReference>
<dbReference type="InterPro" id="IPR000433">
    <property type="entry name" value="Znf_ZZ"/>
</dbReference>
<feature type="domain" description="ZZ-type" evidence="17">
    <location>
        <begin position="81"/>
        <end position="135"/>
    </location>
</feature>
<keyword evidence="12" id="KW-0914">Notch signaling pathway</keyword>
<keyword evidence="20" id="KW-1185">Reference proteome</keyword>
<dbReference type="PROSITE" id="PS51416">
    <property type="entry name" value="MIB_HERC2"/>
    <property type="match status" value="3"/>
</dbReference>
<evidence type="ECO:0000256" key="13">
    <source>
        <dbReference type="PROSITE-ProRule" id="PRU00023"/>
    </source>
</evidence>
<keyword evidence="7" id="KW-0479">Metal-binding</keyword>
<dbReference type="UniPathway" id="UPA00143"/>
<dbReference type="PROSITE" id="PS50297">
    <property type="entry name" value="ANK_REP_REGION"/>
    <property type="match status" value="1"/>
</dbReference>
<dbReference type="SMART" id="SM00248">
    <property type="entry name" value="ANK"/>
    <property type="match status" value="6"/>
</dbReference>
<dbReference type="SUPFAM" id="SSF48403">
    <property type="entry name" value="Ankyrin repeat"/>
    <property type="match status" value="2"/>
</dbReference>
<keyword evidence="10" id="KW-0833">Ubl conjugation pathway</keyword>
<dbReference type="Gene3D" id="3.30.60.90">
    <property type="match status" value="1"/>
</dbReference>
<evidence type="ECO:0000256" key="14">
    <source>
        <dbReference type="PROSITE-ProRule" id="PRU00228"/>
    </source>
</evidence>
<dbReference type="EC" id="2.3.2.27" evidence="4"/>
<keyword evidence="13" id="KW-0040">ANK repeat</keyword>
<dbReference type="GO" id="GO:0016567">
    <property type="term" value="P:protein ubiquitination"/>
    <property type="evidence" value="ECO:0007669"/>
    <property type="project" value="UniProtKB-UniPathway"/>
</dbReference>
<feature type="compositionally biased region" description="Basic and acidic residues" evidence="15">
    <location>
        <begin position="863"/>
        <end position="883"/>
    </location>
</feature>
<dbReference type="InterPro" id="IPR001841">
    <property type="entry name" value="Znf_RING"/>
</dbReference>
<dbReference type="FunFam" id="2.30.30.40:FF:000044">
    <property type="entry name" value="E3 ubiquitin-protein ligase MIB2, putative"/>
    <property type="match status" value="1"/>
</dbReference>
<evidence type="ECO:0000256" key="11">
    <source>
        <dbReference type="ARBA" id="ARBA00022833"/>
    </source>
</evidence>
<dbReference type="InterPro" id="IPR002110">
    <property type="entry name" value="Ankyrin_rpt"/>
</dbReference>
<feature type="domain" description="MIB/HERC2" evidence="18">
    <location>
        <begin position="600"/>
        <end position="678"/>
    </location>
</feature>
<feature type="compositionally biased region" description="Basic and acidic residues" evidence="15">
    <location>
        <begin position="403"/>
        <end position="415"/>
    </location>
</feature>
<keyword evidence="11" id="KW-0862">Zinc</keyword>
<dbReference type="InterPro" id="IPR040847">
    <property type="entry name" value="SH3_15"/>
</dbReference>
<evidence type="ECO:0000259" key="18">
    <source>
        <dbReference type="PROSITE" id="PS51416"/>
    </source>
</evidence>
<dbReference type="PROSITE" id="PS50089">
    <property type="entry name" value="ZF_RING_2"/>
    <property type="match status" value="1"/>
</dbReference>
<reference evidence="19 20" key="1">
    <citation type="submission" date="2020-06" db="EMBL/GenBank/DDBJ databases">
        <authorList>
            <person name="Li R."/>
            <person name="Bekaert M."/>
        </authorList>
    </citation>
    <scope>NUCLEOTIDE SEQUENCE [LARGE SCALE GENOMIC DNA]</scope>
    <source>
        <strain evidence="20">wild</strain>
    </source>
</reference>
<evidence type="ECO:0000259" key="16">
    <source>
        <dbReference type="PROSITE" id="PS50089"/>
    </source>
</evidence>
<keyword evidence="9 14" id="KW-0863">Zinc-finger</keyword>
<comment type="subcellular location">
    <subcellularLocation>
        <location evidence="2">Cytoplasm</location>
    </subcellularLocation>
</comment>
<evidence type="ECO:0000256" key="5">
    <source>
        <dbReference type="ARBA" id="ARBA00022490"/>
    </source>
</evidence>
<dbReference type="FunFam" id="2.30.30.40:FF:000078">
    <property type="entry name" value="Putative e3 ubiquitin-protein ligase mib2"/>
    <property type="match status" value="1"/>
</dbReference>
<dbReference type="GO" id="GO:0007219">
    <property type="term" value="P:Notch signaling pathway"/>
    <property type="evidence" value="ECO:0007669"/>
    <property type="project" value="UniProtKB-KW"/>
</dbReference>
<dbReference type="SUPFAM" id="SSF159034">
    <property type="entry name" value="Mib/herc2 domain-like"/>
    <property type="match status" value="3"/>
</dbReference>
<feature type="repeat" description="ANK" evidence="13">
    <location>
        <begin position="1064"/>
        <end position="1096"/>
    </location>
</feature>
<keyword evidence="6" id="KW-0808">Transferase</keyword>
<feature type="region of interest" description="Disordered" evidence="15">
    <location>
        <begin position="850"/>
        <end position="891"/>
    </location>
</feature>
<evidence type="ECO:0000256" key="15">
    <source>
        <dbReference type="SAM" id="MobiDB-lite"/>
    </source>
</evidence>
<evidence type="ECO:0000256" key="10">
    <source>
        <dbReference type="ARBA" id="ARBA00022786"/>
    </source>
</evidence>
<feature type="region of interest" description="Disordered" evidence="15">
    <location>
        <begin position="378"/>
        <end position="448"/>
    </location>
</feature>
<evidence type="ECO:0000256" key="4">
    <source>
        <dbReference type="ARBA" id="ARBA00012483"/>
    </source>
</evidence>
<dbReference type="InterPro" id="IPR043145">
    <property type="entry name" value="Znf_ZZ_sf"/>
</dbReference>
<keyword evidence="8" id="KW-0677">Repeat</keyword>
<dbReference type="GO" id="GO:0061630">
    <property type="term" value="F:ubiquitin protein ligase activity"/>
    <property type="evidence" value="ECO:0007669"/>
    <property type="project" value="UniProtKB-EC"/>
</dbReference>
<dbReference type="PANTHER" id="PTHR24202">
    <property type="entry name" value="E3 UBIQUITIN-PROTEIN LIGASE MIB2"/>
    <property type="match status" value="1"/>
</dbReference>
<dbReference type="Pfam" id="PF00569">
    <property type="entry name" value="ZZ"/>
    <property type="match status" value="1"/>
</dbReference>
<gene>
    <name evidence="19" type="ORF">MCOR_18041</name>
</gene>
<evidence type="ECO:0000256" key="1">
    <source>
        <dbReference type="ARBA" id="ARBA00000900"/>
    </source>
</evidence>
<dbReference type="Pfam" id="PF18346">
    <property type="entry name" value="SH3_15"/>
    <property type="match status" value="3"/>
</dbReference>
<dbReference type="Gene3D" id="2.30.30.40">
    <property type="entry name" value="SH3 Domains"/>
    <property type="match status" value="3"/>
</dbReference>
<dbReference type="GO" id="GO:0008270">
    <property type="term" value="F:zinc ion binding"/>
    <property type="evidence" value="ECO:0007669"/>
    <property type="project" value="UniProtKB-KW"/>
</dbReference>
<comment type="catalytic activity">
    <reaction evidence="1">
        <text>S-ubiquitinyl-[E2 ubiquitin-conjugating enzyme]-L-cysteine + [acceptor protein]-L-lysine = [E2 ubiquitin-conjugating enzyme]-L-cysteine + N(6)-ubiquitinyl-[acceptor protein]-L-lysine.</text>
        <dbReference type="EC" id="2.3.2.27"/>
    </reaction>
</comment>
<dbReference type="PROSITE" id="PS50135">
    <property type="entry name" value="ZF_ZZ_2"/>
    <property type="match status" value="1"/>
</dbReference>
<evidence type="ECO:0000256" key="7">
    <source>
        <dbReference type="ARBA" id="ARBA00022723"/>
    </source>
</evidence>
<dbReference type="SMART" id="SM00291">
    <property type="entry name" value="ZnF_ZZ"/>
    <property type="match status" value="1"/>
</dbReference>
<evidence type="ECO:0000256" key="2">
    <source>
        <dbReference type="ARBA" id="ARBA00004496"/>
    </source>
</evidence>